<evidence type="ECO:0000259" key="9">
    <source>
        <dbReference type="Pfam" id="PF03175"/>
    </source>
</evidence>
<keyword evidence="5 8" id="KW-0239">DNA-directed DNA polymerase</keyword>
<dbReference type="EC" id="2.7.7.7" evidence="8"/>
<keyword evidence="3 8" id="KW-0548">Nucleotidyltransferase</keyword>
<dbReference type="PRINTS" id="PR00106">
    <property type="entry name" value="DNAPOLB"/>
</dbReference>
<dbReference type="EMBL" id="MW874156">
    <property type="protein sequence ID" value="QWO71441.1"/>
    <property type="molecule type" value="Genomic_DNA"/>
</dbReference>
<dbReference type="SUPFAM" id="SSF56672">
    <property type="entry name" value="DNA/RNA polymerases"/>
    <property type="match status" value="1"/>
</dbReference>
<keyword evidence="10" id="KW-0496">Mitochondrion</keyword>
<dbReference type="PANTHER" id="PTHR33568">
    <property type="entry name" value="DNA POLYMERASE"/>
    <property type="match status" value="1"/>
</dbReference>
<geneLocation type="mitochondrion" evidence="10"/>
<keyword evidence="6 8" id="KW-0238">DNA-binding</keyword>
<gene>
    <name evidence="10" type="primary">dpo</name>
</gene>
<dbReference type="GO" id="GO:0003677">
    <property type="term" value="F:DNA binding"/>
    <property type="evidence" value="ECO:0007669"/>
    <property type="project" value="UniProtKB-KW"/>
</dbReference>
<organism evidence="10">
    <name type="scientific">Termitomyces titanicus</name>
    <dbReference type="NCBI Taxonomy" id="201775"/>
    <lineage>
        <taxon>Eukaryota</taxon>
        <taxon>Fungi</taxon>
        <taxon>Dikarya</taxon>
        <taxon>Basidiomycota</taxon>
        <taxon>Agaricomycotina</taxon>
        <taxon>Agaricomycetes</taxon>
        <taxon>Agaricomycetidae</taxon>
        <taxon>Agaricales</taxon>
        <taxon>Tricholomatineae</taxon>
        <taxon>Lyophyllaceae</taxon>
        <taxon>Termitomyces</taxon>
    </lineage>
</organism>
<comment type="similarity">
    <text evidence="1 8">Belongs to the DNA polymerase type-B family.</text>
</comment>
<evidence type="ECO:0000256" key="8">
    <source>
        <dbReference type="RuleBase" id="RU000442"/>
    </source>
</evidence>
<evidence type="ECO:0000256" key="7">
    <source>
        <dbReference type="ARBA" id="ARBA00049244"/>
    </source>
</evidence>
<keyword evidence="10" id="KW-0614">Plasmid</keyword>
<feature type="domain" description="DNA-directed DNA polymerase family B mitochondria/virus" evidence="9">
    <location>
        <begin position="560"/>
        <end position="1038"/>
    </location>
</feature>
<evidence type="ECO:0000256" key="1">
    <source>
        <dbReference type="ARBA" id="ARBA00005755"/>
    </source>
</evidence>
<evidence type="ECO:0000256" key="4">
    <source>
        <dbReference type="ARBA" id="ARBA00022705"/>
    </source>
</evidence>
<dbReference type="Gene3D" id="3.90.1600.10">
    <property type="entry name" value="Palm domain of DNA polymerase"/>
    <property type="match status" value="2"/>
</dbReference>
<dbReference type="InterPro" id="IPR023211">
    <property type="entry name" value="DNA_pol_palm_dom_sf"/>
</dbReference>
<evidence type="ECO:0000256" key="3">
    <source>
        <dbReference type="ARBA" id="ARBA00022695"/>
    </source>
</evidence>
<dbReference type="GO" id="GO:0006260">
    <property type="term" value="P:DNA replication"/>
    <property type="evidence" value="ECO:0007669"/>
    <property type="project" value="UniProtKB-KW"/>
</dbReference>
<dbReference type="GO" id="GO:0000166">
    <property type="term" value="F:nucleotide binding"/>
    <property type="evidence" value="ECO:0007669"/>
    <property type="project" value="InterPro"/>
</dbReference>
<dbReference type="InterPro" id="IPR006172">
    <property type="entry name" value="DNA-dir_DNA_pol_B"/>
</dbReference>
<sequence length="1182" mass="136484">MNKFLITLLRVYFSQIRGISNWNRHNHENDFKKMLLPKNVKNSEMMDKVKPSLMVEKNLTSLRLRKDENMNKRLNVLRKGFLGYEKVLKIDYYESNKNELLLSEVKELINQLEKGMFYSLLINASTVDNNFLSVLPYSIFLCYKSSHVLLANIIKHHIIMFEAKYEQPLNYSLVFLMRVWYNKSDIEEMVNENRKKILLGKNEINDETVSAKENSVSLSLNNSNMGSGSQKEKMDLIKYNKISISEEVDNFIENLSNILDDDLKNKNDKLVDERDSKKGWVNIIKNLKRRSIQFRLNPYIIENKLPVISGDFSYCLYSLEAFKFMFVKDELLRMDKSENEGYYTLLELYRGDSVDYTIFYNEKDSSGEKNGEGVEFLQWIDYFSKDKNYVTRCFEGNKVVFKYVSQYEAMNDSSLILKKRRNIVDSLELGFNFPTIREQARAKEFDNKFGVIDLETFKINEEDGTQCAYAGGWAVSDFMYTDYISSDEGNVEIEYGEELNKKDSFPLKNIVEDKSVEIETEGSTKEEKINKLKIKSYYLIRNLIDSILKSKYAGCVGSKKGYTFFAHNLSNFDFFLILSALSFGDEFELKTIFKRDTNSLVSVKISKIITEIETRKVRNEDGDVISTKEYVVAKKKYITLLDSNLIIPGKLRTLVKEFECAESKGYFPYNFVNINNLDYKGDVPSYNFFKDDMSKQEYINVFKCNELGKSIKDENTGISSCVGEEEELEGKNIYDLKLECIKYLKSDLLSLLQLIDNYSKIVYNEFGVNITEKITASSATLYNYLANFYISSKMDIKLIKGSVEKDIRNAYFGGLVFCRNGYKFKGKGYIYDVNSHYPSAMLNSMPIGNPILSNSKNLNSYFGFVYAQIIPPKDLDVYFIPKRNKDGRIGMPNTPFTGIYFSELLKESQKYGYQINVLWGYKFKKGEGVFNSFVETLYNKRLDAKKNNKKSLQRIYKLFLNSLYGRFGMKNFDSLLVVVDEKKANEILKSKNILFVAKLNDKYILRYNNNVNKDIIKFINKNKKSNTLIDSVKQVGITSNVAIAAAITGWGLIRLSKVLNIKGNEVLYSDTDSVFLIKKLEESFISETELGKFKLENVMTEGVFVSPKFYGFKTEDGKVIMKTKGVGKGKISYEDLLDLCNGKEKTVTNTVFRKSLKKGTISIIESNYTIKGVNKNCNCDVD</sequence>
<evidence type="ECO:0000256" key="5">
    <source>
        <dbReference type="ARBA" id="ARBA00022932"/>
    </source>
</evidence>
<name>A0A8F1D5J0_TERTA</name>
<dbReference type="InterPro" id="IPR004868">
    <property type="entry name" value="DNA-dir_DNA_pol_B_mt/vir"/>
</dbReference>
<dbReference type="GO" id="GO:0003887">
    <property type="term" value="F:DNA-directed DNA polymerase activity"/>
    <property type="evidence" value="ECO:0007669"/>
    <property type="project" value="UniProtKB-KW"/>
</dbReference>
<dbReference type="InterPro" id="IPR017964">
    <property type="entry name" value="DNA-dir_DNA_pol_B_CS"/>
</dbReference>
<dbReference type="PANTHER" id="PTHR33568:SF3">
    <property type="entry name" value="DNA-DIRECTED DNA POLYMERASE"/>
    <property type="match status" value="1"/>
</dbReference>
<keyword evidence="4 8" id="KW-0235">DNA replication</keyword>
<dbReference type="Pfam" id="PF03175">
    <property type="entry name" value="DNA_pol_B_2"/>
    <property type="match status" value="1"/>
</dbReference>
<protein>
    <recommendedName>
        <fullName evidence="8">DNA polymerase</fullName>
        <ecNumber evidence="8">2.7.7.7</ecNumber>
    </recommendedName>
</protein>
<reference evidence="10" key="1">
    <citation type="journal article" date="2022" name="Curr. Genet.">
        <title>Horizontal transfer of tRNA genes to mitochondrial plasmids facilitates gene loss from fungal mitochondrial DNA.</title>
        <authorList>
            <person name="Nieuwenhuis M."/>
            <person name="Groeneveld J."/>
            <person name="Aanen D.K."/>
        </authorList>
    </citation>
    <scope>NUCLEOTIDE SEQUENCE</scope>
    <source>
        <plasmid evidence="10">pTT_2</plasmid>
    </source>
</reference>
<dbReference type="Gene3D" id="3.30.420.10">
    <property type="entry name" value="Ribonuclease H-like superfamily/Ribonuclease H"/>
    <property type="match status" value="1"/>
</dbReference>
<evidence type="ECO:0000256" key="6">
    <source>
        <dbReference type="ARBA" id="ARBA00023125"/>
    </source>
</evidence>
<proteinExistence type="inferred from homology"/>
<dbReference type="InterPro" id="IPR036397">
    <property type="entry name" value="RNaseH_sf"/>
</dbReference>
<keyword evidence="2 8" id="KW-0808">Transferase</keyword>
<dbReference type="InterPro" id="IPR043502">
    <property type="entry name" value="DNA/RNA_pol_sf"/>
</dbReference>
<dbReference type="Gene3D" id="1.10.287.690">
    <property type="entry name" value="Helix hairpin bin"/>
    <property type="match status" value="1"/>
</dbReference>
<dbReference type="SUPFAM" id="SSF53098">
    <property type="entry name" value="Ribonuclease H-like"/>
    <property type="match status" value="1"/>
</dbReference>
<accession>A0A8F1D5J0</accession>
<evidence type="ECO:0000256" key="2">
    <source>
        <dbReference type="ARBA" id="ARBA00022679"/>
    </source>
</evidence>
<comment type="catalytic activity">
    <reaction evidence="7 8">
        <text>DNA(n) + a 2'-deoxyribonucleoside 5'-triphosphate = DNA(n+1) + diphosphate</text>
        <dbReference type="Rhea" id="RHEA:22508"/>
        <dbReference type="Rhea" id="RHEA-COMP:17339"/>
        <dbReference type="Rhea" id="RHEA-COMP:17340"/>
        <dbReference type="ChEBI" id="CHEBI:33019"/>
        <dbReference type="ChEBI" id="CHEBI:61560"/>
        <dbReference type="ChEBI" id="CHEBI:173112"/>
        <dbReference type="EC" id="2.7.7.7"/>
    </reaction>
</comment>
<dbReference type="AlphaFoldDB" id="A0A8F1D5J0"/>
<geneLocation type="plasmid" evidence="10">
    <name>pTT_2</name>
</geneLocation>
<dbReference type="InterPro" id="IPR012337">
    <property type="entry name" value="RNaseH-like_sf"/>
</dbReference>
<dbReference type="PROSITE" id="PS00116">
    <property type="entry name" value="DNA_POLYMERASE_B"/>
    <property type="match status" value="1"/>
</dbReference>
<evidence type="ECO:0000313" key="10">
    <source>
        <dbReference type="EMBL" id="QWO71441.1"/>
    </source>
</evidence>
<dbReference type="SMART" id="SM00486">
    <property type="entry name" value="POLBc"/>
    <property type="match status" value="1"/>
</dbReference>